<accession>A0A7J7SC24</accession>
<evidence type="ECO:0000256" key="1">
    <source>
        <dbReference type="SAM" id="SignalP"/>
    </source>
</evidence>
<keyword evidence="3" id="KW-1185">Reference proteome</keyword>
<dbReference type="AlphaFoldDB" id="A0A7J7SC24"/>
<dbReference type="EMBL" id="JABWUV010000019">
    <property type="protein sequence ID" value="KAF6285960.1"/>
    <property type="molecule type" value="Genomic_DNA"/>
</dbReference>
<gene>
    <name evidence="2" type="ORF">mMyoMyo1_009517</name>
</gene>
<evidence type="ECO:0000313" key="3">
    <source>
        <dbReference type="Proteomes" id="UP000527355"/>
    </source>
</evidence>
<evidence type="ECO:0000313" key="2">
    <source>
        <dbReference type="EMBL" id="KAF6285960.1"/>
    </source>
</evidence>
<protein>
    <submittedName>
        <fullName evidence="2">Uncharacterized protein</fullName>
    </submittedName>
</protein>
<feature type="signal peptide" evidence="1">
    <location>
        <begin position="1"/>
        <end position="19"/>
    </location>
</feature>
<name>A0A7J7SC24_MYOMY</name>
<dbReference type="Proteomes" id="UP000527355">
    <property type="component" value="Unassembled WGS sequence"/>
</dbReference>
<feature type="chain" id="PRO_5029641359" evidence="1">
    <location>
        <begin position="20"/>
        <end position="165"/>
    </location>
</feature>
<sequence>MMRSCLFCYITTFVIPLFSLSPNFERQLGIDSKMMISISQRHCPFLSPKQLGSCTHSPCVSLMALGALLPPASDFVHLQPSLGIVVRLDQGQVRAGKTTYWSFEYNSDNIGASWLIPQSSMFKAEGTFQTMLKPGSYFTFLSMKTGVLCSQAYDDIIDRHLSGHV</sequence>
<reference evidence="2 3" key="1">
    <citation type="journal article" date="2020" name="Nature">
        <title>Six reference-quality genomes reveal evolution of bat adaptations.</title>
        <authorList>
            <person name="Jebb D."/>
            <person name="Huang Z."/>
            <person name="Pippel M."/>
            <person name="Hughes G.M."/>
            <person name="Lavrichenko K."/>
            <person name="Devanna P."/>
            <person name="Winkler S."/>
            <person name="Jermiin L.S."/>
            <person name="Skirmuntt E.C."/>
            <person name="Katzourakis A."/>
            <person name="Burkitt-Gray L."/>
            <person name="Ray D.A."/>
            <person name="Sullivan K.A.M."/>
            <person name="Roscito J.G."/>
            <person name="Kirilenko B.M."/>
            <person name="Davalos L.M."/>
            <person name="Corthals A.P."/>
            <person name="Power M.L."/>
            <person name="Jones G."/>
            <person name="Ransome R.D."/>
            <person name="Dechmann D.K.N."/>
            <person name="Locatelli A.G."/>
            <person name="Puechmaille S.J."/>
            <person name="Fedrigo O."/>
            <person name="Jarvis E.D."/>
            <person name="Hiller M."/>
            <person name="Vernes S.C."/>
            <person name="Myers E.W."/>
            <person name="Teeling E.C."/>
        </authorList>
    </citation>
    <scope>NUCLEOTIDE SEQUENCE [LARGE SCALE GENOMIC DNA]</scope>
    <source>
        <strain evidence="2">MMyoMyo1</strain>
        <tissue evidence="2">Flight muscle</tissue>
    </source>
</reference>
<comment type="caution">
    <text evidence="2">The sequence shown here is derived from an EMBL/GenBank/DDBJ whole genome shotgun (WGS) entry which is preliminary data.</text>
</comment>
<proteinExistence type="predicted"/>
<keyword evidence="1" id="KW-0732">Signal</keyword>
<organism evidence="2 3">
    <name type="scientific">Myotis myotis</name>
    <name type="common">Greater mouse-eared bat</name>
    <name type="synonym">Vespertilio myotis</name>
    <dbReference type="NCBI Taxonomy" id="51298"/>
    <lineage>
        <taxon>Eukaryota</taxon>
        <taxon>Metazoa</taxon>
        <taxon>Chordata</taxon>
        <taxon>Craniata</taxon>
        <taxon>Vertebrata</taxon>
        <taxon>Euteleostomi</taxon>
        <taxon>Mammalia</taxon>
        <taxon>Eutheria</taxon>
        <taxon>Laurasiatheria</taxon>
        <taxon>Chiroptera</taxon>
        <taxon>Yangochiroptera</taxon>
        <taxon>Vespertilionidae</taxon>
        <taxon>Myotis</taxon>
    </lineage>
</organism>